<evidence type="ECO:0000256" key="1">
    <source>
        <dbReference type="ARBA" id="ARBA00004418"/>
    </source>
</evidence>
<dbReference type="PROSITE" id="PS51318">
    <property type="entry name" value="TAT"/>
    <property type="match status" value="1"/>
</dbReference>
<feature type="chain" id="PRO_5015636463" description="Putrescine-binding periplasmic protein" evidence="6">
    <location>
        <begin position="25"/>
        <end position="370"/>
    </location>
</feature>
<dbReference type="PIRSF" id="PIRSF019574">
    <property type="entry name" value="Periplasmic_polyamine_BP"/>
    <property type="match status" value="1"/>
</dbReference>
<dbReference type="PRINTS" id="PR00909">
    <property type="entry name" value="SPERMDNBNDNG"/>
</dbReference>
<keyword evidence="3 6" id="KW-0732">Signal</keyword>
<dbReference type="EMBL" id="PVZS01000017">
    <property type="protein sequence ID" value="PSC04069.1"/>
    <property type="molecule type" value="Genomic_DNA"/>
</dbReference>
<dbReference type="OrthoDB" id="9769319at2"/>
<dbReference type="InterPro" id="IPR006059">
    <property type="entry name" value="SBP"/>
</dbReference>
<organism evidence="7 8">
    <name type="scientific">Alsobacter soli</name>
    <dbReference type="NCBI Taxonomy" id="2109933"/>
    <lineage>
        <taxon>Bacteria</taxon>
        <taxon>Pseudomonadati</taxon>
        <taxon>Pseudomonadota</taxon>
        <taxon>Alphaproteobacteria</taxon>
        <taxon>Hyphomicrobiales</taxon>
        <taxon>Alsobacteraceae</taxon>
        <taxon>Alsobacter</taxon>
    </lineage>
</organism>
<comment type="subcellular location">
    <subcellularLocation>
        <location evidence="1 5">Periplasm</location>
    </subcellularLocation>
</comment>
<dbReference type="SUPFAM" id="SSF53850">
    <property type="entry name" value="Periplasmic binding protein-like II"/>
    <property type="match status" value="1"/>
</dbReference>
<proteinExistence type="inferred from homology"/>
<dbReference type="GO" id="GO:0015846">
    <property type="term" value="P:polyamine transport"/>
    <property type="evidence" value="ECO:0007669"/>
    <property type="project" value="InterPro"/>
</dbReference>
<dbReference type="RefSeq" id="WP_106337976.1">
    <property type="nucleotide sequence ID" value="NZ_PVZS01000017.1"/>
</dbReference>
<comment type="similarity">
    <text evidence="5">Belongs to the bacterial solute-binding protein PotD/PotF family.</text>
</comment>
<evidence type="ECO:0000313" key="7">
    <source>
        <dbReference type="EMBL" id="PSC04069.1"/>
    </source>
</evidence>
<dbReference type="GO" id="GO:0042597">
    <property type="term" value="C:periplasmic space"/>
    <property type="evidence" value="ECO:0007669"/>
    <property type="project" value="UniProtKB-SubCell"/>
</dbReference>
<gene>
    <name evidence="7" type="ORF">SLNSH_15795</name>
</gene>
<dbReference type="GO" id="GO:0019808">
    <property type="term" value="F:polyamine binding"/>
    <property type="evidence" value="ECO:0007669"/>
    <property type="project" value="InterPro"/>
</dbReference>
<keyword evidence="8" id="KW-1185">Reference proteome</keyword>
<dbReference type="Gene3D" id="3.40.190.10">
    <property type="entry name" value="Periplasmic binding protein-like II"/>
    <property type="match status" value="2"/>
</dbReference>
<comment type="function">
    <text evidence="5">Required for the activity of the bacterial periplasmic transport system of putrescine.</text>
</comment>
<dbReference type="Pfam" id="PF13416">
    <property type="entry name" value="SBP_bac_8"/>
    <property type="match status" value="1"/>
</dbReference>
<dbReference type="AlphaFoldDB" id="A0A2T1HRD7"/>
<evidence type="ECO:0000256" key="2">
    <source>
        <dbReference type="ARBA" id="ARBA00022448"/>
    </source>
</evidence>
<feature type="signal peptide" evidence="6">
    <location>
        <begin position="1"/>
        <end position="24"/>
    </location>
</feature>
<comment type="caution">
    <text evidence="7">The sequence shown here is derived from an EMBL/GenBank/DDBJ whole genome shotgun (WGS) entry which is preliminary data.</text>
</comment>
<dbReference type="InterPro" id="IPR006311">
    <property type="entry name" value="TAT_signal"/>
</dbReference>
<evidence type="ECO:0000256" key="5">
    <source>
        <dbReference type="PIRNR" id="PIRNR019574"/>
    </source>
</evidence>
<dbReference type="InterPro" id="IPR001188">
    <property type="entry name" value="Sperm_putr-bd"/>
</dbReference>
<sequence length="370" mass="39416">MSRRGFTRAALLRGALAALGAVMAAGAGSAAAGPTVSIYAWADYFEPAMLDRFTRETGIAVAYDPYDNPEAAEQRLAAGSGTDVAVLPGQAMHRLAVRGRLARLDRARMANIRNVWPEIADRLKTFDPTGASAVPYMWGAFGVGFNARQVRQRVGERPAAGWDMAFRADGGRLKDCGVMLADSPEDIYPAAARMLGLQPDLRRPADVDRITDVLFKGRGMIAKYGTADAVNALAGGEACVVAASSADVLQARRRAREAESGPEIGFTIPREGAPLWVDSLVIPADAPNPDAARAFVDFMLKPDVAARNADYVGLASGVAAARAQQKPENANDPAIYPPPDALRRLFAAQPLDERTAKQVATGWRKVKTGK</sequence>
<reference evidence="8" key="1">
    <citation type="submission" date="2018-03" db="EMBL/GenBank/DDBJ databases">
        <authorList>
            <person name="Sun L."/>
            <person name="Liu H."/>
            <person name="Chen W."/>
            <person name="Huang K."/>
            <person name="Liu W."/>
            <person name="Gao X."/>
        </authorList>
    </citation>
    <scope>NUCLEOTIDE SEQUENCE [LARGE SCALE GENOMIC DNA]</scope>
    <source>
        <strain evidence="8">SH9</strain>
    </source>
</reference>
<dbReference type="PANTHER" id="PTHR30222:SF12">
    <property type="entry name" value="NORSPERMIDINE SENSOR"/>
    <property type="match status" value="1"/>
</dbReference>
<dbReference type="PANTHER" id="PTHR30222">
    <property type="entry name" value="SPERMIDINE/PUTRESCINE-BINDING PERIPLASMIC PROTEIN"/>
    <property type="match status" value="1"/>
</dbReference>
<dbReference type="Proteomes" id="UP000239772">
    <property type="component" value="Unassembled WGS sequence"/>
</dbReference>
<keyword evidence="4 5" id="KW-0574">Periplasm</keyword>
<evidence type="ECO:0000256" key="6">
    <source>
        <dbReference type="SAM" id="SignalP"/>
    </source>
</evidence>
<keyword evidence="2 5" id="KW-0813">Transport</keyword>
<accession>A0A2T1HRD7</accession>
<protein>
    <recommendedName>
        <fullName evidence="5">Putrescine-binding periplasmic protein</fullName>
    </recommendedName>
</protein>
<evidence type="ECO:0000313" key="8">
    <source>
        <dbReference type="Proteomes" id="UP000239772"/>
    </source>
</evidence>
<evidence type="ECO:0000256" key="3">
    <source>
        <dbReference type="ARBA" id="ARBA00022729"/>
    </source>
</evidence>
<name>A0A2T1HRD7_9HYPH</name>
<evidence type="ECO:0000256" key="4">
    <source>
        <dbReference type="ARBA" id="ARBA00022764"/>
    </source>
</evidence>